<gene>
    <name evidence="2" type="ORF">HNY73_020442</name>
</gene>
<reference evidence="2" key="1">
    <citation type="journal article" date="2020" name="bioRxiv">
        <title>Chromosome-level reference genome of the European wasp spider Argiope bruennichi: a resource for studies on range expansion and evolutionary adaptation.</title>
        <authorList>
            <person name="Sheffer M.M."/>
            <person name="Hoppe A."/>
            <person name="Krehenwinkel H."/>
            <person name="Uhl G."/>
            <person name="Kuss A.W."/>
            <person name="Jensen L."/>
            <person name="Jensen C."/>
            <person name="Gillespie R.G."/>
            <person name="Hoff K.J."/>
            <person name="Prost S."/>
        </authorList>
    </citation>
    <scope>NUCLEOTIDE SEQUENCE</scope>
</reference>
<proteinExistence type="predicted"/>
<feature type="compositionally biased region" description="Low complexity" evidence="1">
    <location>
        <begin position="13"/>
        <end position="29"/>
    </location>
</feature>
<dbReference type="AlphaFoldDB" id="A0A8T0E9C8"/>
<organism evidence="2 3">
    <name type="scientific">Argiope bruennichi</name>
    <name type="common">Wasp spider</name>
    <name type="synonym">Aranea bruennichi</name>
    <dbReference type="NCBI Taxonomy" id="94029"/>
    <lineage>
        <taxon>Eukaryota</taxon>
        <taxon>Metazoa</taxon>
        <taxon>Ecdysozoa</taxon>
        <taxon>Arthropoda</taxon>
        <taxon>Chelicerata</taxon>
        <taxon>Arachnida</taxon>
        <taxon>Araneae</taxon>
        <taxon>Araneomorphae</taxon>
        <taxon>Entelegynae</taxon>
        <taxon>Araneoidea</taxon>
        <taxon>Araneidae</taxon>
        <taxon>Argiope</taxon>
    </lineage>
</organism>
<keyword evidence="3" id="KW-1185">Reference proteome</keyword>
<dbReference type="OrthoDB" id="6425287at2759"/>
<feature type="region of interest" description="Disordered" evidence="1">
    <location>
        <begin position="13"/>
        <end position="36"/>
    </location>
</feature>
<dbReference type="Proteomes" id="UP000807504">
    <property type="component" value="Unassembled WGS sequence"/>
</dbReference>
<name>A0A8T0E9C8_ARGBR</name>
<protein>
    <submittedName>
        <fullName evidence="2">Uncharacterized protein</fullName>
    </submittedName>
</protein>
<sequence length="178" mass="20262">MLSVHQIYKENTEVTSNKNVKTNTNAKPKGLGLKNSTNICHNQKSNSGNVLDQTKNSNVFKKSDHKQGFKLSAKGEKTSILKNSEEWPETENMFIYNDSDDDYEDILPKSQRITKAEIDASFITCQIHRSVIIDDKLPTLTLENIKDFGKTRHFPIIESDLWYDDSPLELAPVPDISF</sequence>
<comment type="caution">
    <text evidence="2">The sequence shown here is derived from an EMBL/GenBank/DDBJ whole genome shotgun (WGS) entry which is preliminary data.</text>
</comment>
<evidence type="ECO:0000256" key="1">
    <source>
        <dbReference type="SAM" id="MobiDB-lite"/>
    </source>
</evidence>
<reference evidence="2" key="2">
    <citation type="submission" date="2020-06" db="EMBL/GenBank/DDBJ databases">
        <authorList>
            <person name="Sheffer M."/>
        </authorList>
    </citation>
    <scope>NUCLEOTIDE SEQUENCE</scope>
</reference>
<evidence type="ECO:0000313" key="2">
    <source>
        <dbReference type="EMBL" id="KAF8767492.1"/>
    </source>
</evidence>
<evidence type="ECO:0000313" key="3">
    <source>
        <dbReference type="Proteomes" id="UP000807504"/>
    </source>
</evidence>
<dbReference type="EMBL" id="JABXBU010002230">
    <property type="protein sequence ID" value="KAF8767492.1"/>
    <property type="molecule type" value="Genomic_DNA"/>
</dbReference>
<accession>A0A8T0E9C8</accession>
<dbReference type="OMA" id="PEVENMY"/>